<sequence>MWSDDEWTKLGWKQNQDGSWVNGSRTWRQPSTTAARSWTCKVCNSTNWSSKTKCSVCNVKKSFQPQPGQPSLTNAAPPPQQGVAAHLSAVASKLLQAAPTTAPTSTAAPSAPPSASGDLTKAQRQAQIKQLEAAPIPLQGVEHQELRSSIVKQVAEHKQALISDKPLGQRRDNCKDALERAKKRTLQELTDLQHELAEAPVPEEGLDALRAHLAAACDKVASLPGAPADAADHAKSLSADLLSRFEKAFEEQAEAPTGQHAPTPRRHSTKSEPVPGVDTSAPGMPVGTRYHGKQPFKGPVQQPLTNYFTIPAAMRAAASPLTRWQGHRMRRDDTEVSFLNLATFNVQTLDPKELNHYYAFTAAANSDGTGGVQLWIHKDLHATASKDKRDFWDALHRELQQARHRTSIIVFIDGNDDEAHGVNSNYQFSQECRLANHLADAAELLGSEEPTCFGIPGHEKRCDHIWLGPRRQHHLRSAQVYDDSLSFTEREDHKVSPARLCDEDVRMAFQRDTQQAAHELQQYVHDGPDRYHQQLIHRFEIKQSGAAIASRDSDLPVRFWNGEQRAYMTDATVIVHNTSYSNFPTLIAKRHWRPETPHFIADAADQSGDAKQLHNITRQLKVRKGFRKHAKTLDERGTALFDPDEIQRRWERHWSSLFAGICITMTALSESPPAGDPSRRPPQQLDRDRVRHNLYRIHPKKSLGPDGISASIWRAGGEAALDMVIPLFDISFTAAQAPIAMKGGKLWDIWKQKGDPAVCGNSRCILVSDHLSKWYCMSIAEPVFRAAPNALGPPQCGSMPGRDATLLNTAIQTFIERALHQRRSWALLFLDLAQAFDSIIREYLYGVGRGKLSDLSADLQRAGIPAPVAKEAQTYLETHPPLLEQAGMTPEDVRQIADWHTGTWLAVRGAEHDVVLARRGARQGCRLGALCFNLAYELALGRARQRFREAGITLELRTPKHVAIPWATALDSREDLHETTNTDVDGDYVDDAVFAFLETEHGGPQQVLDQLGMATDILVHEFARLGLTINFGPRKSAAMVKLFGNGSRKLHQSALLENGREQFTSPGGFALEIVHHFTHLGTIHQDAGGHQADGRRKAAKAQQAFAPLAVPIFGSKAIAEPTRIKLANSLVLSRSLFAMAAWRGQLDRGWLPLEAQYHRVLRRIHGPMRFGAPGTPTDLEVRTALQAPPLASLVRAQRLAGLGSQLQAPPLVMRCVAAVPKPASATHLLTDLRHLAAAFPAETQALGDPFHFPAAWREFILSEPARWRRIGHALRACPCEAPQSQAAMRRRRGKQPAPLGRVTAPVPTLPCPDCQKECRGPKGLAAHRRHAHGIKMQARFHILGTECPACSKDFYTRPRALHHLQLSSKQCRARMMQGDLPAFSASQVAEADRADAASNRGRTARGEMRTRALCPPRPAAELQPADASSRGPSA</sequence>
<proteinExistence type="predicted"/>
<feature type="region of interest" description="Disordered" evidence="5">
    <location>
        <begin position="1388"/>
        <end position="1434"/>
    </location>
</feature>
<evidence type="ECO:0000256" key="4">
    <source>
        <dbReference type="PROSITE-ProRule" id="PRU00322"/>
    </source>
</evidence>
<keyword evidence="2 4" id="KW-0863">Zinc-finger</keyword>
<evidence type="ECO:0000259" key="6">
    <source>
        <dbReference type="PROSITE" id="PS50199"/>
    </source>
</evidence>
<gene>
    <name evidence="7" type="ORF">PCOR1329_LOCUS78409</name>
</gene>
<dbReference type="Proteomes" id="UP001189429">
    <property type="component" value="Unassembled WGS sequence"/>
</dbReference>
<organism evidence="7 8">
    <name type="scientific">Prorocentrum cordatum</name>
    <dbReference type="NCBI Taxonomy" id="2364126"/>
    <lineage>
        <taxon>Eukaryota</taxon>
        <taxon>Sar</taxon>
        <taxon>Alveolata</taxon>
        <taxon>Dinophyceae</taxon>
        <taxon>Prorocentrales</taxon>
        <taxon>Prorocentraceae</taxon>
        <taxon>Prorocentrum</taxon>
    </lineage>
</organism>
<keyword evidence="8" id="KW-1185">Reference proteome</keyword>
<keyword evidence="3" id="KW-0862">Zinc</keyword>
<dbReference type="InterPro" id="IPR001876">
    <property type="entry name" value="Znf_RanBP2"/>
</dbReference>
<evidence type="ECO:0000256" key="2">
    <source>
        <dbReference type="ARBA" id="ARBA00022771"/>
    </source>
</evidence>
<dbReference type="InterPro" id="IPR013087">
    <property type="entry name" value="Znf_C2H2_type"/>
</dbReference>
<dbReference type="PROSITE" id="PS01358">
    <property type="entry name" value="ZF_RANBP2_1"/>
    <property type="match status" value="1"/>
</dbReference>
<name>A0ABN9XNJ8_9DINO</name>
<comment type="caution">
    <text evidence="7">The sequence shown here is derived from an EMBL/GenBank/DDBJ whole genome shotgun (WGS) entry which is preliminary data.</text>
</comment>
<evidence type="ECO:0000256" key="3">
    <source>
        <dbReference type="ARBA" id="ARBA00022833"/>
    </source>
</evidence>
<feature type="region of interest" description="Disordered" evidence="5">
    <location>
        <begin position="98"/>
        <end position="124"/>
    </location>
</feature>
<protein>
    <recommendedName>
        <fullName evidence="6">RanBP2-type domain-containing protein</fullName>
    </recommendedName>
</protein>
<feature type="region of interest" description="Disordered" evidence="5">
    <location>
        <begin position="1"/>
        <end position="26"/>
    </location>
</feature>
<evidence type="ECO:0000313" key="8">
    <source>
        <dbReference type="Proteomes" id="UP001189429"/>
    </source>
</evidence>
<keyword evidence="1" id="KW-0479">Metal-binding</keyword>
<feature type="compositionally biased region" description="Polar residues" evidence="5">
    <location>
        <begin position="13"/>
        <end position="26"/>
    </location>
</feature>
<dbReference type="PROSITE" id="PS00028">
    <property type="entry name" value="ZINC_FINGER_C2H2_1"/>
    <property type="match status" value="1"/>
</dbReference>
<evidence type="ECO:0000313" key="7">
    <source>
        <dbReference type="EMBL" id="CAK0901485.1"/>
    </source>
</evidence>
<accession>A0ABN9XNJ8</accession>
<dbReference type="EMBL" id="CAUYUJ010020937">
    <property type="protein sequence ID" value="CAK0901485.1"/>
    <property type="molecule type" value="Genomic_DNA"/>
</dbReference>
<reference evidence="7" key="1">
    <citation type="submission" date="2023-10" db="EMBL/GenBank/DDBJ databases">
        <authorList>
            <person name="Chen Y."/>
            <person name="Shah S."/>
            <person name="Dougan E. K."/>
            <person name="Thang M."/>
            <person name="Chan C."/>
        </authorList>
    </citation>
    <scope>NUCLEOTIDE SEQUENCE [LARGE SCALE GENOMIC DNA]</scope>
</reference>
<evidence type="ECO:0000256" key="1">
    <source>
        <dbReference type="ARBA" id="ARBA00022723"/>
    </source>
</evidence>
<feature type="region of interest" description="Disordered" evidence="5">
    <location>
        <begin position="669"/>
        <end position="688"/>
    </location>
</feature>
<feature type="compositionally biased region" description="Low complexity" evidence="5">
    <location>
        <begin position="98"/>
        <end position="116"/>
    </location>
</feature>
<feature type="region of interest" description="Disordered" evidence="5">
    <location>
        <begin position="250"/>
        <end position="281"/>
    </location>
</feature>
<evidence type="ECO:0000256" key="5">
    <source>
        <dbReference type="SAM" id="MobiDB-lite"/>
    </source>
</evidence>
<feature type="domain" description="RanBP2-type" evidence="6">
    <location>
        <begin position="34"/>
        <end position="63"/>
    </location>
</feature>
<dbReference type="PROSITE" id="PS50199">
    <property type="entry name" value="ZF_RANBP2_2"/>
    <property type="match status" value="1"/>
</dbReference>
<dbReference type="PANTHER" id="PTHR19446">
    <property type="entry name" value="REVERSE TRANSCRIPTASES"/>
    <property type="match status" value="1"/>
</dbReference>